<gene>
    <name evidence="2" type="ORF">GCM10009654_38360</name>
</gene>
<feature type="region of interest" description="Disordered" evidence="1">
    <location>
        <begin position="121"/>
        <end position="140"/>
    </location>
</feature>
<organism evidence="2 3">
    <name type="scientific">Streptomyces hebeiensis</name>
    <dbReference type="NCBI Taxonomy" id="229486"/>
    <lineage>
        <taxon>Bacteria</taxon>
        <taxon>Bacillati</taxon>
        <taxon>Actinomycetota</taxon>
        <taxon>Actinomycetes</taxon>
        <taxon>Kitasatosporales</taxon>
        <taxon>Streptomycetaceae</taxon>
        <taxon>Streptomyces</taxon>
    </lineage>
</organism>
<comment type="caution">
    <text evidence="2">The sequence shown here is derived from an EMBL/GenBank/DDBJ whole genome shotgun (WGS) entry which is preliminary data.</text>
</comment>
<evidence type="ECO:0000313" key="3">
    <source>
        <dbReference type="Proteomes" id="UP001501371"/>
    </source>
</evidence>
<accession>A0ABN1UYT9</accession>
<evidence type="ECO:0000313" key="2">
    <source>
        <dbReference type="EMBL" id="GAA1177396.1"/>
    </source>
</evidence>
<name>A0ABN1UYT9_9ACTN</name>
<keyword evidence="3" id="KW-1185">Reference proteome</keyword>
<reference evidence="2 3" key="1">
    <citation type="journal article" date="2019" name="Int. J. Syst. Evol. Microbiol.">
        <title>The Global Catalogue of Microorganisms (GCM) 10K type strain sequencing project: providing services to taxonomists for standard genome sequencing and annotation.</title>
        <authorList>
            <consortium name="The Broad Institute Genomics Platform"/>
            <consortium name="The Broad Institute Genome Sequencing Center for Infectious Disease"/>
            <person name="Wu L."/>
            <person name="Ma J."/>
        </authorList>
    </citation>
    <scope>NUCLEOTIDE SEQUENCE [LARGE SCALE GENOMIC DNA]</scope>
    <source>
        <strain evidence="2 3">JCM 12696</strain>
    </source>
</reference>
<sequence>MVSIMSERHEAPSVHEAPIDVELIGDSTETALSMGLGTSTRRDIDHRTPILIGHLQLLLAEELGADDDPTVRVLFAKAYRLVDLNARPTADAPAFAAYFFMREAANLTRRLLWIYAQRSGTGVSSAPGRSNWRTPWRSSR</sequence>
<dbReference type="EMBL" id="BAAAKV010000033">
    <property type="protein sequence ID" value="GAA1177396.1"/>
    <property type="molecule type" value="Genomic_DNA"/>
</dbReference>
<protein>
    <submittedName>
        <fullName evidence="2">Uncharacterized protein</fullName>
    </submittedName>
</protein>
<proteinExistence type="predicted"/>
<evidence type="ECO:0000256" key="1">
    <source>
        <dbReference type="SAM" id="MobiDB-lite"/>
    </source>
</evidence>
<dbReference type="Proteomes" id="UP001501371">
    <property type="component" value="Unassembled WGS sequence"/>
</dbReference>